<dbReference type="GO" id="GO:0006412">
    <property type="term" value="P:translation"/>
    <property type="evidence" value="ECO:0007669"/>
    <property type="project" value="InterPro"/>
</dbReference>
<dbReference type="GO" id="GO:0003735">
    <property type="term" value="F:structural constituent of ribosome"/>
    <property type="evidence" value="ECO:0007669"/>
    <property type="project" value="InterPro"/>
</dbReference>
<dbReference type="Pfam" id="PF01780">
    <property type="entry name" value="Ribosomal_L37ae"/>
    <property type="match status" value="1"/>
</dbReference>
<dbReference type="GeneID" id="20038070"/>
<dbReference type="InterPro" id="IPR011331">
    <property type="entry name" value="Ribosomal_eL37/eL43"/>
</dbReference>
<dbReference type="InterPro" id="IPR050522">
    <property type="entry name" value="Ribosomal_protein_eL43"/>
</dbReference>
<keyword evidence="2 4" id="KW-0689">Ribosomal protein</keyword>
<sequence length="114" mass="12980">MSRRTKKVRKEKKHDTKKKGEIKLEVGLTGKYGTRYGSSLRKQIKKIELMQHAKYMCSFCGKTATKRTCVGIWQCKKCKRKVCGGAWSLTTPAAVAAKSTIIRLRKQKEEAQKS</sequence>
<dbReference type="RefSeq" id="XP_008816617.1">
    <property type="nucleotide sequence ID" value="XM_008818395.1"/>
</dbReference>
<comment type="similarity">
    <text evidence="1">Belongs to the eukaryotic ribosomal protein eL43 family.</text>
</comment>
<dbReference type="VEuPathDB" id="PlasmoDB:C922_02796"/>
<dbReference type="HAMAP" id="MF_00327">
    <property type="entry name" value="Ribosomal_eL43"/>
    <property type="match status" value="1"/>
</dbReference>
<reference evidence="4 5" key="1">
    <citation type="submission" date="2013-02" db="EMBL/GenBank/DDBJ databases">
        <title>The Genome Sequence of Plasmodium inui San Antonio 1.</title>
        <authorList>
            <consortium name="The Broad Institute Genome Sequencing Platform"/>
            <consortium name="The Broad Institute Genome Sequencing Center for Infectious Disease"/>
            <person name="Neafsey D."/>
            <person name="Cheeseman I."/>
            <person name="Volkman S."/>
            <person name="Adams J."/>
            <person name="Walker B."/>
            <person name="Young S.K."/>
            <person name="Zeng Q."/>
            <person name="Gargeya S."/>
            <person name="Fitzgerald M."/>
            <person name="Haas B."/>
            <person name="Abouelleil A."/>
            <person name="Alvarado L."/>
            <person name="Arachchi H.M."/>
            <person name="Berlin A.M."/>
            <person name="Chapman S.B."/>
            <person name="Dewar J."/>
            <person name="Goldberg J."/>
            <person name="Griggs A."/>
            <person name="Gujja S."/>
            <person name="Hansen M."/>
            <person name="Howarth C."/>
            <person name="Imamovic A."/>
            <person name="Larimer J."/>
            <person name="McCowan C."/>
            <person name="Murphy C."/>
            <person name="Neiman D."/>
            <person name="Pearson M."/>
            <person name="Priest M."/>
            <person name="Roberts A."/>
            <person name="Saif S."/>
            <person name="Shea T."/>
            <person name="Sisk P."/>
            <person name="Sykes S."/>
            <person name="Wortman J."/>
            <person name="Nusbaum C."/>
            <person name="Birren B."/>
        </authorList>
    </citation>
    <scope>NUCLEOTIDE SEQUENCE [LARGE SCALE GENOMIC DNA]</scope>
    <source>
        <strain evidence="4 5">San Antonio 1</strain>
    </source>
</reference>
<dbReference type="OrthoDB" id="10258345at2759"/>
<evidence type="ECO:0000256" key="2">
    <source>
        <dbReference type="ARBA" id="ARBA00022980"/>
    </source>
</evidence>
<dbReference type="PANTHER" id="PTHR48129">
    <property type="entry name" value="60S RIBOSOMAL PROTEIN L37A"/>
    <property type="match status" value="1"/>
</dbReference>
<dbReference type="InterPro" id="IPR002674">
    <property type="entry name" value="Ribosomal_eL43"/>
</dbReference>
<dbReference type="GO" id="GO:1990904">
    <property type="term" value="C:ribonucleoprotein complex"/>
    <property type="evidence" value="ECO:0007669"/>
    <property type="project" value="UniProtKB-KW"/>
</dbReference>
<dbReference type="Proteomes" id="UP000030640">
    <property type="component" value="Unassembled WGS sequence"/>
</dbReference>
<organism evidence="4 5">
    <name type="scientific">Plasmodium inui San Antonio 1</name>
    <dbReference type="NCBI Taxonomy" id="1237626"/>
    <lineage>
        <taxon>Eukaryota</taxon>
        <taxon>Sar</taxon>
        <taxon>Alveolata</taxon>
        <taxon>Apicomplexa</taxon>
        <taxon>Aconoidasida</taxon>
        <taxon>Haemosporida</taxon>
        <taxon>Plasmodiidae</taxon>
        <taxon>Plasmodium</taxon>
        <taxon>Plasmodium (Plasmodium)</taxon>
    </lineage>
</organism>
<keyword evidence="5" id="KW-1185">Reference proteome</keyword>
<dbReference type="AlphaFoldDB" id="W7ANC0"/>
<name>W7ANC0_9APIC</name>
<evidence type="ECO:0000256" key="3">
    <source>
        <dbReference type="ARBA" id="ARBA00023274"/>
    </source>
</evidence>
<dbReference type="PANTHER" id="PTHR48129:SF1">
    <property type="entry name" value="LARGE RIBOSOMAL SUBUNIT PROTEIN EL43"/>
    <property type="match status" value="1"/>
</dbReference>
<accession>W7ANC0</accession>
<dbReference type="Gene3D" id="2.20.25.30">
    <property type="match status" value="1"/>
</dbReference>
<evidence type="ECO:0000313" key="4">
    <source>
        <dbReference type="EMBL" id="EUD66811.1"/>
    </source>
</evidence>
<evidence type="ECO:0000313" key="5">
    <source>
        <dbReference type="Proteomes" id="UP000030640"/>
    </source>
</evidence>
<keyword evidence="3" id="KW-0687">Ribonucleoprotein</keyword>
<proteinExistence type="inferred from homology"/>
<dbReference type="InterPro" id="IPR011332">
    <property type="entry name" value="Ribosomal_zn-bd"/>
</dbReference>
<dbReference type="GO" id="GO:0005840">
    <property type="term" value="C:ribosome"/>
    <property type="evidence" value="ECO:0007669"/>
    <property type="project" value="UniProtKB-KW"/>
</dbReference>
<dbReference type="NCBIfam" id="TIGR00280">
    <property type="entry name" value="eL43_euk_arch"/>
    <property type="match status" value="1"/>
</dbReference>
<dbReference type="SUPFAM" id="SSF57829">
    <property type="entry name" value="Zn-binding ribosomal proteins"/>
    <property type="match status" value="1"/>
</dbReference>
<evidence type="ECO:0000256" key="1">
    <source>
        <dbReference type="ARBA" id="ARBA00008672"/>
    </source>
</evidence>
<dbReference type="EMBL" id="KI965469">
    <property type="protein sequence ID" value="EUD66811.1"/>
    <property type="molecule type" value="Genomic_DNA"/>
</dbReference>
<protein>
    <submittedName>
        <fullName evidence="4">60S ribosomal protein L37a</fullName>
    </submittedName>
</protein>
<gene>
    <name evidence="4" type="ORF">C922_02796</name>
</gene>